<dbReference type="PANTHER" id="PTHR38098:SF1">
    <property type="entry name" value="LPS-ASSEMBLY LIPOPROTEIN LPTE"/>
    <property type="match status" value="1"/>
</dbReference>
<evidence type="ECO:0000313" key="8">
    <source>
        <dbReference type="EMBL" id="TCK69570.1"/>
    </source>
</evidence>
<feature type="signal peptide" evidence="7">
    <location>
        <begin position="1"/>
        <end position="19"/>
    </location>
</feature>
<dbReference type="RefSeq" id="WP_132302071.1">
    <property type="nucleotide sequence ID" value="NZ_CP170642.1"/>
</dbReference>
<feature type="chain" id="PRO_5030099125" description="LPS-assembly lipoprotein LptE" evidence="7">
    <location>
        <begin position="20"/>
        <end position="166"/>
    </location>
</feature>
<evidence type="ECO:0000256" key="4">
    <source>
        <dbReference type="ARBA" id="ARBA00023237"/>
    </source>
</evidence>
<evidence type="ECO:0000256" key="3">
    <source>
        <dbReference type="ARBA" id="ARBA00023139"/>
    </source>
</evidence>
<dbReference type="EMBL" id="SMGJ01000004">
    <property type="protein sequence ID" value="TCK69570.1"/>
    <property type="molecule type" value="Genomic_DNA"/>
</dbReference>
<keyword evidence="4 6" id="KW-0998">Cell outer membrane</keyword>
<dbReference type="Gene3D" id="3.30.160.150">
    <property type="entry name" value="Lipoprotein like domain"/>
    <property type="match status" value="1"/>
</dbReference>
<dbReference type="HAMAP" id="MF_01186">
    <property type="entry name" value="LPS_assembly_LptE"/>
    <property type="match status" value="1"/>
</dbReference>
<dbReference type="PANTHER" id="PTHR38098">
    <property type="entry name" value="LPS-ASSEMBLY LIPOPROTEIN LPTE"/>
    <property type="match status" value="1"/>
</dbReference>
<accession>A0A4R1KYC6</accession>
<reference evidence="8 9" key="1">
    <citation type="submission" date="2019-03" db="EMBL/GenBank/DDBJ databases">
        <title>Genomic Encyclopedia of Type Strains, Phase IV (KMG-IV): sequencing the most valuable type-strain genomes for metagenomic binning, comparative biology and taxonomic classification.</title>
        <authorList>
            <person name="Goeker M."/>
        </authorList>
    </citation>
    <scope>NUCLEOTIDE SEQUENCE [LARGE SCALE GENOMIC DNA]</scope>
    <source>
        <strain evidence="8 9">DSM 10053</strain>
    </source>
</reference>
<evidence type="ECO:0000256" key="5">
    <source>
        <dbReference type="ARBA" id="ARBA00023288"/>
    </source>
</evidence>
<dbReference type="Pfam" id="PF04390">
    <property type="entry name" value="LptE"/>
    <property type="match status" value="1"/>
</dbReference>
<sequence length="166" mass="18896">MFKKIKIAFLMLSISVLTACGFHFQNGELIPQELRTLKFESSDPYSDMSMAMRKQLLANNIRIVEQTDVPILRITKVTSNNEVVSVFKQGREAEKMLMLQVDASVQLANKQTYPISAKVSRTFFDNSRAALAKSSEREMIWSDMREQAARKLISKMVTLQSQVQAN</sequence>
<evidence type="ECO:0000256" key="6">
    <source>
        <dbReference type="HAMAP-Rule" id="MF_01186"/>
    </source>
</evidence>
<dbReference type="GO" id="GO:0015920">
    <property type="term" value="P:lipopolysaccharide transport"/>
    <property type="evidence" value="ECO:0007669"/>
    <property type="project" value="TreeGrafter"/>
</dbReference>
<comment type="similarity">
    <text evidence="6">Belongs to the LptE lipoprotein family.</text>
</comment>
<dbReference type="GO" id="GO:0001530">
    <property type="term" value="F:lipopolysaccharide binding"/>
    <property type="evidence" value="ECO:0007669"/>
    <property type="project" value="TreeGrafter"/>
</dbReference>
<evidence type="ECO:0000313" key="9">
    <source>
        <dbReference type="Proteomes" id="UP000295496"/>
    </source>
</evidence>
<keyword evidence="3 6" id="KW-0564">Palmitate</keyword>
<protein>
    <recommendedName>
        <fullName evidence="6">LPS-assembly lipoprotein LptE</fullName>
    </recommendedName>
</protein>
<name>A0A4R1KYC6_9PAST</name>
<dbReference type="PROSITE" id="PS51257">
    <property type="entry name" value="PROKAR_LIPOPROTEIN"/>
    <property type="match status" value="1"/>
</dbReference>
<keyword evidence="1 6" id="KW-0732">Signal</keyword>
<keyword evidence="9" id="KW-1185">Reference proteome</keyword>
<dbReference type="AlphaFoldDB" id="A0A4R1KYC6"/>
<dbReference type="GO" id="GO:1990351">
    <property type="term" value="C:transporter complex"/>
    <property type="evidence" value="ECO:0007669"/>
    <property type="project" value="TreeGrafter"/>
</dbReference>
<comment type="subunit">
    <text evidence="6">Component of the lipopolysaccharide transport and assembly complex. Interacts with LptD.</text>
</comment>
<dbReference type="GO" id="GO:0009279">
    <property type="term" value="C:cell outer membrane"/>
    <property type="evidence" value="ECO:0007669"/>
    <property type="project" value="UniProtKB-SubCell"/>
</dbReference>
<comment type="caution">
    <text evidence="8">The sequence shown here is derived from an EMBL/GenBank/DDBJ whole genome shotgun (WGS) entry which is preliminary data.</text>
</comment>
<evidence type="ECO:0000256" key="2">
    <source>
        <dbReference type="ARBA" id="ARBA00023136"/>
    </source>
</evidence>
<dbReference type="OrthoDB" id="5801564at2"/>
<gene>
    <name evidence="6" type="primary">lptE</name>
    <name evidence="8" type="ORF">EV692_1492</name>
</gene>
<dbReference type="Proteomes" id="UP000295496">
    <property type="component" value="Unassembled WGS sequence"/>
</dbReference>
<evidence type="ECO:0000256" key="1">
    <source>
        <dbReference type="ARBA" id="ARBA00022729"/>
    </source>
</evidence>
<comment type="subcellular location">
    <subcellularLocation>
        <location evidence="6">Cell outer membrane</location>
        <topology evidence="6">Lipid-anchor</topology>
    </subcellularLocation>
</comment>
<dbReference type="InterPro" id="IPR007485">
    <property type="entry name" value="LPS_assembly_LptE"/>
</dbReference>
<keyword evidence="2 6" id="KW-0472">Membrane</keyword>
<keyword evidence="5 6" id="KW-0449">Lipoprotein</keyword>
<evidence type="ECO:0000256" key="7">
    <source>
        <dbReference type="SAM" id="SignalP"/>
    </source>
</evidence>
<dbReference type="GO" id="GO:0043165">
    <property type="term" value="P:Gram-negative-bacterium-type cell outer membrane assembly"/>
    <property type="evidence" value="ECO:0007669"/>
    <property type="project" value="UniProtKB-UniRule"/>
</dbReference>
<proteinExistence type="inferred from homology"/>
<comment type="function">
    <text evidence="6">Together with LptD, is involved in the assembly of lipopolysaccharide (LPS) at the surface of the outer membrane. Required for the proper assembly of LptD. Binds LPS and may serve as the LPS recognition site at the outer membrane.</text>
</comment>
<organism evidence="8 9">
    <name type="scientific">Lonepinella koalarum</name>
    <dbReference type="NCBI Taxonomy" id="53417"/>
    <lineage>
        <taxon>Bacteria</taxon>
        <taxon>Pseudomonadati</taxon>
        <taxon>Pseudomonadota</taxon>
        <taxon>Gammaproteobacteria</taxon>
        <taxon>Pasteurellales</taxon>
        <taxon>Pasteurellaceae</taxon>
        <taxon>Lonepinella</taxon>
    </lineage>
</organism>